<dbReference type="Pfam" id="PF00571">
    <property type="entry name" value="CBS"/>
    <property type="match status" value="2"/>
</dbReference>
<dbReference type="RefSeq" id="WP_022506047.1">
    <property type="nucleotide sequence ID" value="NZ_JBBMEY010000038.1"/>
</dbReference>
<dbReference type="PROSITE" id="PS51371">
    <property type="entry name" value="CBS"/>
    <property type="match status" value="1"/>
</dbReference>
<dbReference type="PANTHER" id="PTHR43080">
    <property type="entry name" value="CBS DOMAIN-CONTAINING PROTEIN CBSX3, MITOCHONDRIAL"/>
    <property type="match status" value="1"/>
</dbReference>
<dbReference type="InterPro" id="IPR046342">
    <property type="entry name" value="CBS_dom_sf"/>
</dbReference>
<reference evidence="4 5" key="1">
    <citation type="submission" date="2024-03" db="EMBL/GenBank/DDBJ databases">
        <title>Human intestinal bacterial collection.</title>
        <authorList>
            <person name="Pauvert C."/>
            <person name="Hitch T.C.A."/>
            <person name="Clavel T."/>
        </authorList>
    </citation>
    <scope>NUCLEOTIDE SEQUENCE [LARGE SCALE GENOMIC DNA]</scope>
    <source>
        <strain evidence="4 5">CLA-AP-H18</strain>
    </source>
</reference>
<name>A0ABV1HV48_9FIRM</name>
<feature type="domain" description="CBS" evidence="3">
    <location>
        <begin position="7"/>
        <end position="67"/>
    </location>
</feature>
<evidence type="ECO:0000259" key="3">
    <source>
        <dbReference type="PROSITE" id="PS51371"/>
    </source>
</evidence>
<dbReference type="SMART" id="SM00116">
    <property type="entry name" value="CBS"/>
    <property type="match status" value="1"/>
</dbReference>
<dbReference type="EMBL" id="JBBMFI010000035">
    <property type="protein sequence ID" value="MEQ2566208.1"/>
    <property type="molecule type" value="Genomic_DNA"/>
</dbReference>
<protein>
    <submittedName>
        <fullName evidence="4">CBS domain-containing protein</fullName>
    </submittedName>
</protein>
<dbReference type="Gene3D" id="3.10.580.10">
    <property type="entry name" value="CBS-domain"/>
    <property type="match status" value="1"/>
</dbReference>
<keyword evidence="5" id="KW-1185">Reference proteome</keyword>
<evidence type="ECO:0000256" key="2">
    <source>
        <dbReference type="PROSITE-ProRule" id="PRU00703"/>
    </source>
</evidence>
<dbReference type="InterPro" id="IPR000644">
    <property type="entry name" value="CBS_dom"/>
</dbReference>
<gene>
    <name evidence="4" type="ORF">ABFO16_08135</name>
</gene>
<dbReference type="PANTHER" id="PTHR43080:SF2">
    <property type="entry name" value="CBS DOMAIN-CONTAINING PROTEIN"/>
    <property type="match status" value="1"/>
</dbReference>
<accession>A0ABV1HV48</accession>
<sequence>MNIPSLLIPKANVEYLRTKDSIEFALDIFRRNSYSAVPVINSDGIYRGTITEGDFLYYIMDNPDADLKKVKVRNILREDFYEAVKITASIDKLLIKCLDQNFVPVTDDRDVFVGIVTRKVIFKNIYEEQLKIKYGSE</sequence>
<dbReference type="SUPFAM" id="SSF54631">
    <property type="entry name" value="CBS-domain pair"/>
    <property type="match status" value="1"/>
</dbReference>
<evidence type="ECO:0000313" key="5">
    <source>
        <dbReference type="Proteomes" id="UP001478133"/>
    </source>
</evidence>
<dbReference type="InterPro" id="IPR051257">
    <property type="entry name" value="Diverse_CBS-Domain"/>
</dbReference>
<evidence type="ECO:0000313" key="4">
    <source>
        <dbReference type="EMBL" id="MEQ2566208.1"/>
    </source>
</evidence>
<dbReference type="Proteomes" id="UP001478133">
    <property type="component" value="Unassembled WGS sequence"/>
</dbReference>
<organism evidence="4 5">
    <name type="scientific">Ruminococcoides intestinihominis</name>
    <dbReference type="NCBI Taxonomy" id="3133161"/>
    <lineage>
        <taxon>Bacteria</taxon>
        <taxon>Bacillati</taxon>
        <taxon>Bacillota</taxon>
        <taxon>Clostridia</taxon>
        <taxon>Eubacteriales</taxon>
        <taxon>Oscillospiraceae</taxon>
        <taxon>Ruminococcoides</taxon>
    </lineage>
</organism>
<proteinExistence type="predicted"/>
<comment type="caution">
    <text evidence="4">The sequence shown here is derived from an EMBL/GenBank/DDBJ whole genome shotgun (WGS) entry which is preliminary data.</text>
</comment>
<evidence type="ECO:0000256" key="1">
    <source>
        <dbReference type="ARBA" id="ARBA00023122"/>
    </source>
</evidence>
<keyword evidence="1 2" id="KW-0129">CBS domain</keyword>